<comment type="caution">
    <text evidence="3">The sequence shown here is derived from an EMBL/GenBank/DDBJ whole genome shotgun (WGS) entry which is preliminary data.</text>
</comment>
<accession>A0A848H5N3</accession>
<evidence type="ECO:0000313" key="4">
    <source>
        <dbReference type="Proteomes" id="UP000541185"/>
    </source>
</evidence>
<dbReference type="Gene3D" id="3.40.225.10">
    <property type="entry name" value="Class II aldolase/adducin N-terminal domain"/>
    <property type="match status" value="1"/>
</dbReference>
<dbReference type="Proteomes" id="UP000541185">
    <property type="component" value="Unassembled WGS sequence"/>
</dbReference>
<dbReference type="EMBL" id="JABBFX010000001">
    <property type="protein sequence ID" value="NML44829.1"/>
    <property type="molecule type" value="Genomic_DNA"/>
</dbReference>
<dbReference type="GO" id="GO:0005856">
    <property type="term" value="C:cytoskeleton"/>
    <property type="evidence" value="ECO:0007669"/>
    <property type="project" value="TreeGrafter"/>
</dbReference>
<keyword evidence="4" id="KW-1185">Reference proteome</keyword>
<reference evidence="3 4" key="1">
    <citation type="submission" date="2020-04" db="EMBL/GenBank/DDBJ databases">
        <title>Ramlibacter sp. G-1-2-2 isolated from soil.</title>
        <authorList>
            <person name="Dahal R.H."/>
        </authorList>
    </citation>
    <scope>NUCLEOTIDE SEQUENCE [LARGE SCALE GENOMIC DNA]</scope>
    <source>
        <strain evidence="3 4">G-1-2-2</strain>
    </source>
</reference>
<evidence type="ECO:0000313" key="3">
    <source>
        <dbReference type="EMBL" id="NML44829.1"/>
    </source>
</evidence>
<dbReference type="SMART" id="SM01007">
    <property type="entry name" value="Aldolase_II"/>
    <property type="match status" value="1"/>
</dbReference>
<dbReference type="PANTHER" id="PTHR10672">
    <property type="entry name" value="ADDUCIN"/>
    <property type="match status" value="1"/>
</dbReference>
<dbReference type="PANTHER" id="PTHR10672:SF3">
    <property type="entry name" value="PROTEIN HU-LI TAI SHAO"/>
    <property type="match status" value="1"/>
</dbReference>
<dbReference type="InterPro" id="IPR001303">
    <property type="entry name" value="Aldolase_II/adducin_N"/>
</dbReference>
<evidence type="ECO:0000259" key="2">
    <source>
        <dbReference type="SMART" id="SM01007"/>
    </source>
</evidence>
<proteinExistence type="inferred from homology"/>
<dbReference type="GO" id="GO:0051015">
    <property type="term" value="F:actin filament binding"/>
    <property type="evidence" value="ECO:0007669"/>
    <property type="project" value="TreeGrafter"/>
</dbReference>
<protein>
    <submittedName>
        <fullName evidence="3">Class II aldolase/adducin family protein</fullName>
    </submittedName>
</protein>
<gene>
    <name evidence="3" type="ORF">HHL11_13815</name>
</gene>
<dbReference type="SUPFAM" id="SSF53639">
    <property type="entry name" value="AraD/HMP-PK domain-like"/>
    <property type="match status" value="1"/>
</dbReference>
<dbReference type="AlphaFoldDB" id="A0A848H5N3"/>
<dbReference type="InterPro" id="IPR036409">
    <property type="entry name" value="Aldolase_II/adducin_N_sf"/>
</dbReference>
<organism evidence="3 4">
    <name type="scientific">Ramlibacter agri</name>
    <dbReference type="NCBI Taxonomy" id="2728837"/>
    <lineage>
        <taxon>Bacteria</taxon>
        <taxon>Pseudomonadati</taxon>
        <taxon>Pseudomonadota</taxon>
        <taxon>Betaproteobacteria</taxon>
        <taxon>Burkholderiales</taxon>
        <taxon>Comamonadaceae</taxon>
        <taxon>Ramlibacter</taxon>
    </lineage>
</organism>
<dbReference type="Pfam" id="PF00596">
    <property type="entry name" value="Aldolase_II"/>
    <property type="match status" value="1"/>
</dbReference>
<name>A0A848H5N3_9BURK</name>
<comment type="similarity">
    <text evidence="1">Belongs to the aldolase class II family.</text>
</comment>
<sequence length="261" mass="28527">MSAVSLSIPRPDCSEEEWKTRVDLAACYRLVSLFGMTDLVSNHISARIPGTEEILLNPFGWLYEEITASSLIRIDVAGNILHNPHARYSINNAGYIIHSAVHEARPDVGCVVHTHTPAGIAVSALQCGILPISQSAMRFADIAYHDYEGVVFNESEKGRLVADLGARDVMVLRNHGLLACGATVAQAFNSIYRLERVCQIQLLAQAANSPLIQPSAELVRLSNQQYAGNKSSLGLPATPLGEMEWPAMLRLLDKHNPGYEQ</sequence>
<feature type="domain" description="Class II aldolase/adducin N-terminal" evidence="2">
    <location>
        <begin position="22"/>
        <end position="202"/>
    </location>
</feature>
<dbReference type="NCBIfam" id="NF005451">
    <property type="entry name" value="PRK07044.1"/>
    <property type="match status" value="1"/>
</dbReference>
<evidence type="ECO:0000256" key="1">
    <source>
        <dbReference type="ARBA" id="ARBA00037961"/>
    </source>
</evidence>
<dbReference type="InterPro" id="IPR051017">
    <property type="entry name" value="Aldolase-II_Adducin_sf"/>
</dbReference>